<comment type="caution">
    <text evidence="3">The sequence shown here is derived from an EMBL/GenBank/DDBJ whole genome shotgun (WGS) entry which is preliminary data.</text>
</comment>
<organism evidence="3 4">
    <name type="scientific">Nonomuraea corallina</name>
    <dbReference type="NCBI Taxonomy" id="2989783"/>
    <lineage>
        <taxon>Bacteria</taxon>
        <taxon>Bacillati</taxon>
        <taxon>Actinomycetota</taxon>
        <taxon>Actinomycetes</taxon>
        <taxon>Streptosporangiales</taxon>
        <taxon>Streptosporangiaceae</taxon>
        <taxon>Nonomuraea</taxon>
    </lineage>
</organism>
<name>A0ABT4S6G9_9ACTN</name>
<gene>
    <name evidence="3" type="ORF">OUY22_04870</name>
</gene>
<dbReference type="Proteomes" id="UP001144036">
    <property type="component" value="Unassembled WGS sequence"/>
</dbReference>
<reference evidence="3" key="1">
    <citation type="submission" date="2022-11" db="EMBL/GenBank/DDBJ databases">
        <title>Nonomuraea corallina sp. nov., a new species of the genus Nonomuraea isolated from sea side sediment in Thai sea.</title>
        <authorList>
            <person name="Ngamcharungchit C."/>
            <person name="Matsumoto A."/>
            <person name="Suriyachadkun C."/>
            <person name="Panbangred W."/>
            <person name="Inahashi Y."/>
            <person name="Intra B."/>
        </authorList>
    </citation>
    <scope>NUCLEOTIDE SEQUENCE</scope>
    <source>
        <strain evidence="3">MCN248</strain>
    </source>
</reference>
<protein>
    <submittedName>
        <fullName evidence="3">Aldo/keto reductase</fullName>
    </submittedName>
</protein>
<evidence type="ECO:0000313" key="3">
    <source>
        <dbReference type="EMBL" id="MDA0632740.1"/>
    </source>
</evidence>
<dbReference type="InterPro" id="IPR023210">
    <property type="entry name" value="NADP_OxRdtase_dom"/>
</dbReference>
<dbReference type="SUPFAM" id="SSF51430">
    <property type="entry name" value="NAD(P)-linked oxidoreductase"/>
    <property type="match status" value="1"/>
</dbReference>
<dbReference type="RefSeq" id="WP_270153521.1">
    <property type="nucleotide sequence ID" value="NZ_JAPNNL010000011.1"/>
</dbReference>
<accession>A0ABT4S6G9</accession>
<feature type="domain" description="NADP-dependent oxidoreductase" evidence="2">
    <location>
        <begin position="16"/>
        <end position="263"/>
    </location>
</feature>
<dbReference type="InterPro" id="IPR036812">
    <property type="entry name" value="NAD(P)_OxRdtase_dom_sf"/>
</dbReference>
<evidence type="ECO:0000256" key="1">
    <source>
        <dbReference type="ARBA" id="ARBA00023002"/>
    </source>
</evidence>
<evidence type="ECO:0000259" key="2">
    <source>
        <dbReference type="Pfam" id="PF00248"/>
    </source>
</evidence>
<keyword evidence="4" id="KW-1185">Reference proteome</keyword>
<dbReference type="PANTHER" id="PTHR43625">
    <property type="entry name" value="AFLATOXIN B1 ALDEHYDE REDUCTASE"/>
    <property type="match status" value="1"/>
</dbReference>
<dbReference type="EMBL" id="JAPNNL010000011">
    <property type="protein sequence ID" value="MDA0632740.1"/>
    <property type="molecule type" value="Genomic_DNA"/>
</dbReference>
<proteinExistence type="predicted"/>
<keyword evidence="1" id="KW-0560">Oxidoreductase</keyword>
<sequence>MDVRRLGRAGPISSAIGLGGTALAGGPDVRAGAQVIGHALDLGITLLDTTSRSRQEQVQQLAGRAIAGRRQEVVLAARARAGGGGLARSCDAALRRLAVDHLDLLYLDCPAWPGPVEDGVGELARLVTAGKVRHLGLAEPRAWQIGRAAAEHAIAAIACEYSLWDRRAELDRIPAARAHRIGVVACRPLGLGAGPGPGGVRPSGDDPRAAVRAVRTAEEVAAQLHLSLARLALVWLLAQGGDIVPVPSTRNRVHLEMNASTAGVQVDLAPLARLNTLFPPH</sequence>
<evidence type="ECO:0000313" key="4">
    <source>
        <dbReference type="Proteomes" id="UP001144036"/>
    </source>
</evidence>
<dbReference type="PANTHER" id="PTHR43625:SF40">
    <property type="entry name" value="ALDO-KETO REDUCTASE YAKC [NADP(+)]"/>
    <property type="match status" value="1"/>
</dbReference>
<dbReference type="Gene3D" id="3.20.20.100">
    <property type="entry name" value="NADP-dependent oxidoreductase domain"/>
    <property type="match status" value="1"/>
</dbReference>
<dbReference type="InterPro" id="IPR050791">
    <property type="entry name" value="Aldo-Keto_reductase"/>
</dbReference>
<dbReference type="Pfam" id="PF00248">
    <property type="entry name" value="Aldo_ket_red"/>
    <property type="match status" value="1"/>
</dbReference>